<evidence type="ECO:0000313" key="3">
    <source>
        <dbReference type="Proteomes" id="UP000035762"/>
    </source>
</evidence>
<feature type="domain" description="PepSY" evidence="1">
    <location>
        <begin position="48"/>
        <end position="102"/>
    </location>
</feature>
<dbReference type="Gene3D" id="3.10.450.40">
    <property type="match status" value="1"/>
</dbReference>
<protein>
    <recommendedName>
        <fullName evidence="1">PepSY domain-containing protein</fullName>
    </recommendedName>
</protein>
<dbReference type="Proteomes" id="UP000035762">
    <property type="component" value="Unassembled WGS sequence"/>
</dbReference>
<dbReference type="Pfam" id="PF03413">
    <property type="entry name" value="PepSY"/>
    <property type="match status" value="1"/>
</dbReference>
<gene>
    <name evidence="2" type="ORF">BN961_03139</name>
</gene>
<dbReference type="STRING" id="1035.BN961_03139"/>
<evidence type="ECO:0000313" key="2">
    <source>
        <dbReference type="EMBL" id="CEG09709.1"/>
    </source>
</evidence>
<accession>A0A090MV14</accession>
<dbReference type="EMBL" id="CCAZ020000002">
    <property type="protein sequence ID" value="CEG09709.1"/>
    <property type="molecule type" value="Genomic_DNA"/>
</dbReference>
<name>A0A090MV14_AFIFE</name>
<reference evidence="2 3" key="1">
    <citation type="journal article" date="2014" name="Genome Announc.">
        <title>Genome Sequence of Afipia felis Strain 76713, Isolated in Hospital Water Using an Amoeba Co-Culture Procedure.</title>
        <authorList>
            <person name="Benamar S."/>
            <person name="La Scola B."/>
            <person name="Croce O."/>
        </authorList>
    </citation>
    <scope>NUCLEOTIDE SEQUENCE [LARGE SCALE GENOMIC DNA]</scope>
    <source>
        <strain evidence="2 3">76713</strain>
    </source>
</reference>
<keyword evidence="3" id="KW-1185">Reference proteome</keyword>
<dbReference type="InterPro" id="IPR025711">
    <property type="entry name" value="PepSY"/>
</dbReference>
<sequence length="104" mass="11748">MFHTTRRTFIGFGLCVAAALPTAASRADRDHDEARRAVERGEALPLFEILARVRSELGGEVVGVSFKRRRDRWMYEFKVIGLGGQLTEVYVDAVSAEILKREDH</sequence>
<proteinExistence type="predicted"/>
<evidence type="ECO:0000259" key="1">
    <source>
        <dbReference type="Pfam" id="PF03413"/>
    </source>
</evidence>
<dbReference type="AlphaFoldDB" id="A0A090MV14"/>
<comment type="caution">
    <text evidence="2">The sequence shown here is derived from an EMBL/GenBank/DDBJ whole genome shotgun (WGS) entry which is preliminary data.</text>
</comment>
<organism evidence="2 3">
    <name type="scientific">Afipia felis</name>
    <name type="common">Cat scratch disease bacillus</name>
    <dbReference type="NCBI Taxonomy" id="1035"/>
    <lineage>
        <taxon>Bacteria</taxon>
        <taxon>Pseudomonadati</taxon>
        <taxon>Pseudomonadota</taxon>
        <taxon>Alphaproteobacteria</taxon>
        <taxon>Hyphomicrobiales</taxon>
        <taxon>Nitrobacteraceae</taxon>
        <taxon>Afipia</taxon>
    </lineage>
</organism>